<dbReference type="InterPro" id="IPR036239">
    <property type="entry name" value="PrenylTrfase-like_sf"/>
</dbReference>
<dbReference type="SFLD" id="SFLDS00036">
    <property type="entry name" value="Aromatic_Prenyltransferase"/>
    <property type="match status" value="1"/>
</dbReference>
<keyword evidence="5" id="KW-1185">Reference proteome</keyword>
<protein>
    <submittedName>
        <fullName evidence="4">Aromatic prenyltransferase</fullName>
    </submittedName>
</protein>
<comment type="similarity">
    <text evidence="1">Belongs to the aromatic prenyltransferase family.</text>
</comment>
<comment type="caution">
    <text evidence="4">The sequence shown here is derived from an EMBL/GenBank/DDBJ whole genome shotgun (WGS) entry which is preliminary data.</text>
</comment>
<dbReference type="InterPro" id="IPR033964">
    <property type="entry name" value="ABBA"/>
</dbReference>
<organism evidence="4 5">
    <name type="scientific">Streptomyces litchfieldiae</name>
    <dbReference type="NCBI Taxonomy" id="3075543"/>
    <lineage>
        <taxon>Bacteria</taxon>
        <taxon>Bacillati</taxon>
        <taxon>Actinomycetota</taxon>
        <taxon>Actinomycetes</taxon>
        <taxon>Kitasatosporales</taxon>
        <taxon>Streptomycetaceae</taxon>
        <taxon>Streptomyces</taxon>
    </lineage>
</organism>
<dbReference type="RefSeq" id="WP_311703996.1">
    <property type="nucleotide sequence ID" value="NZ_JAVREL010000004.1"/>
</dbReference>
<sequence>MSGANEVENVYSAIEESARLVGVPCSRDNIWPIVDAYKDGLPEAVISISVATDKAHAGELDYTITVPPGNGDPHAVALSNGFVTETDHPVGSLLSDIVDRFPVRGYAVDCGVIGGFKKIYSYFLLDDMPSASKLADIPSMPRAVAKNGDLFAGHGLEANNVTMTTIDYQSKTVNLYFGKLSAECLEPKNLQSLLREIGLPEVGEQTMEIIRKSFSIYVTVNWDSPDISRICFATPPSPELITLPAELEPGVEQFVNNAAYDYPGKRVLIYGIACSPGGEYYKVGSYYRLAPQTRKQLAAFNTGENKA</sequence>
<gene>
    <name evidence="4" type="ORF">RM590_09560</name>
</gene>
<keyword evidence="3" id="KW-0808">Transferase</keyword>
<evidence type="ECO:0000256" key="2">
    <source>
        <dbReference type="ARBA" id="ARBA00022602"/>
    </source>
</evidence>
<evidence type="ECO:0000313" key="5">
    <source>
        <dbReference type="Proteomes" id="UP001183246"/>
    </source>
</evidence>
<proteinExistence type="inferred from homology"/>
<dbReference type="EMBL" id="JAVREL010000004">
    <property type="protein sequence ID" value="MDT0342864.1"/>
    <property type="molecule type" value="Genomic_DNA"/>
</dbReference>
<name>A0ABU2MQI2_9ACTN</name>
<accession>A0ABU2MQI2</accession>
<reference evidence="5" key="1">
    <citation type="submission" date="2023-07" db="EMBL/GenBank/DDBJ databases">
        <title>30 novel species of actinomycetes from the DSMZ collection.</title>
        <authorList>
            <person name="Nouioui I."/>
        </authorList>
    </citation>
    <scope>NUCLEOTIDE SEQUENCE [LARGE SCALE GENOMIC DNA]</scope>
    <source>
        <strain evidence="5">DSM 44938</strain>
    </source>
</reference>
<evidence type="ECO:0000313" key="4">
    <source>
        <dbReference type="EMBL" id="MDT0342864.1"/>
    </source>
</evidence>
<dbReference type="InterPro" id="IPR020965">
    <property type="entry name" value="Prenyltransferase_CloQ"/>
</dbReference>
<dbReference type="Proteomes" id="UP001183246">
    <property type="component" value="Unassembled WGS sequence"/>
</dbReference>
<evidence type="ECO:0000256" key="3">
    <source>
        <dbReference type="ARBA" id="ARBA00022679"/>
    </source>
</evidence>
<dbReference type="SFLD" id="SFLDG01163">
    <property type="entry name" value="II"/>
    <property type="match status" value="1"/>
</dbReference>
<dbReference type="CDD" id="cd13931">
    <property type="entry name" value="PT-CloQ_NphB"/>
    <property type="match status" value="1"/>
</dbReference>
<dbReference type="Pfam" id="PF11468">
    <property type="entry name" value="PTase_Orf2"/>
    <property type="match status" value="1"/>
</dbReference>
<evidence type="ECO:0000256" key="1">
    <source>
        <dbReference type="ARBA" id="ARBA00005368"/>
    </source>
</evidence>
<keyword evidence="2" id="KW-0637">Prenyltransferase</keyword>
<dbReference type="SUPFAM" id="SSF143492">
    <property type="entry name" value="Prenyltransferase-like"/>
    <property type="match status" value="1"/>
</dbReference>